<organism evidence="1 2">
    <name type="scientific">Ascobolus immersus RN42</name>
    <dbReference type="NCBI Taxonomy" id="1160509"/>
    <lineage>
        <taxon>Eukaryota</taxon>
        <taxon>Fungi</taxon>
        <taxon>Dikarya</taxon>
        <taxon>Ascomycota</taxon>
        <taxon>Pezizomycotina</taxon>
        <taxon>Pezizomycetes</taxon>
        <taxon>Pezizales</taxon>
        <taxon>Ascobolaceae</taxon>
        <taxon>Ascobolus</taxon>
    </lineage>
</organism>
<evidence type="ECO:0000313" key="1">
    <source>
        <dbReference type="EMBL" id="RPA80866.1"/>
    </source>
</evidence>
<dbReference type="EMBL" id="ML119684">
    <property type="protein sequence ID" value="RPA80866.1"/>
    <property type="molecule type" value="Genomic_DNA"/>
</dbReference>
<dbReference type="Proteomes" id="UP000275078">
    <property type="component" value="Unassembled WGS sequence"/>
</dbReference>
<accession>A0A3N4I616</accession>
<name>A0A3N4I616_ASCIM</name>
<evidence type="ECO:0000313" key="2">
    <source>
        <dbReference type="Proteomes" id="UP000275078"/>
    </source>
</evidence>
<dbReference type="AlphaFoldDB" id="A0A3N4I616"/>
<gene>
    <name evidence="1" type="ORF">BJ508DRAFT_415131</name>
</gene>
<keyword evidence="2" id="KW-1185">Reference proteome</keyword>
<sequence>MKQGDSAIFFCNFAASDRFAWGDEYLQADAKMERDCGSRMVGDVRIGAWQVRYGRTTVNRDICFVGVRA</sequence>
<proteinExistence type="predicted"/>
<reference evidence="1 2" key="1">
    <citation type="journal article" date="2018" name="Nat. Ecol. Evol.">
        <title>Pezizomycetes genomes reveal the molecular basis of ectomycorrhizal truffle lifestyle.</title>
        <authorList>
            <person name="Murat C."/>
            <person name="Payen T."/>
            <person name="Noel B."/>
            <person name="Kuo A."/>
            <person name="Morin E."/>
            <person name="Chen J."/>
            <person name="Kohler A."/>
            <person name="Krizsan K."/>
            <person name="Balestrini R."/>
            <person name="Da Silva C."/>
            <person name="Montanini B."/>
            <person name="Hainaut M."/>
            <person name="Levati E."/>
            <person name="Barry K.W."/>
            <person name="Belfiori B."/>
            <person name="Cichocki N."/>
            <person name="Clum A."/>
            <person name="Dockter R.B."/>
            <person name="Fauchery L."/>
            <person name="Guy J."/>
            <person name="Iotti M."/>
            <person name="Le Tacon F."/>
            <person name="Lindquist E.A."/>
            <person name="Lipzen A."/>
            <person name="Malagnac F."/>
            <person name="Mello A."/>
            <person name="Molinier V."/>
            <person name="Miyauchi S."/>
            <person name="Poulain J."/>
            <person name="Riccioni C."/>
            <person name="Rubini A."/>
            <person name="Sitrit Y."/>
            <person name="Splivallo R."/>
            <person name="Traeger S."/>
            <person name="Wang M."/>
            <person name="Zifcakova L."/>
            <person name="Wipf D."/>
            <person name="Zambonelli A."/>
            <person name="Paolocci F."/>
            <person name="Nowrousian M."/>
            <person name="Ottonello S."/>
            <person name="Baldrian P."/>
            <person name="Spatafora J.W."/>
            <person name="Henrissat B."/>
            <person name="Nagy L.G."/>
            <person name="Aury J.M."/>
            <person name="Wincker P."/>
            <person name="Grigoriev I.V."/>
            <person name="Bonfante P."/>
            <person name="Martin F.M."/>
        </authorList>
    </citation>
    <scope>NUCLEOTIDE SEQUENCE [LARGE SCALE GENOMIC DNA]</scope>
    <source>
        <strain evidence="1 2">RN42</strain>
    </source>
</reference>
<protein>
    <submittedName>
        <fullName evidence="1">Uncharacterized protein</fullName>
    </submittedName>
</protein>